<keyword evidence="4" id="KW-1185">Reference proteome</keyword>
<evidence type="ECO:0000259" key="2">
    <source>
        <dbReference type="PROSITE" id="PS50249"/>
    </source>
</evidence>
<dbReference type="OrthoDB" id="194468at2759"/>
<dbReference type="CDD" id="cd08060">
    <property type="entry name" value="MPN_UPF0172"/>
    <property type="match status" value="1"/>
</dbReference>
<dbReference type="Proteomes" id="UP000291343">
    <property type="component" value="Unassembled WGS sequence"/>
</dbReference>
<sequence length="209" mass="23260">MMAEVKFSARAYCKIILHAAKYPHCAVNGVLLAESSKSKDSKKPKCLVFVDAIPLFHLCLHVSPMAEVALTQIEHIASSSGLFIAGYYIANENIKDVSTDKPCNRIADKIVESFSQACLIVIDNRKLTLLMEESPLIVSQSCDGKWKPMDKSSVFVDDTCLETTAALLAQRQSEQLVDFDNHLDDILLDWRNESTNRAIEDLVGDPEEQ</sequence>
<reference evidence="3 4" key="1">
    <citation type="journal article" date="2017" name="Gigascience">
        <title>Genome sequence of the small brown planthopper, Laodelphax striatellus.</title>
        <authorList>
            <person name="Zhu J."/>
            <person name="Jiang F."/>
            <person name="Wang X."/>
            <person name="Yang P."/>
            <person name="Bao Y."/>
            <person name="Zhao W."/>
            <person name="Wang W."/>
            <person name="Lu H."/>
            <person name="Wang Q."/>
            <person name="Cui N."/>
            <person name="Li J."/>
            <person name="Chen X."/>
            <person name="Luo L."/>
            <person name="Yu J."/>
            <person name="Kang L."/>
            <person name="Cui F."/>
        </authorList>
    </citation>
    <scope>NUCLEOTIDE SEQUENCE [LARGE SCALE GENOMIC DNA]</scope>
    <source>
        <strain evidence="3">Lst14</strain>
    </source>
</reference>
<dbReference type="SMR" id="A0A482XNL9"/>
<organism evidence="3 4">
    <name type="scientific">Laodelphax striatellus</name>
    <name type="common">Small brown planthopper</name>
    <name type="synonym">Delphax striatella</name>
    <dbReference type="NCBI Taxonomy" id="195883"/>
    <lineage>
        <taxon>Eukaryota</taxon>
        <taxon>Metazoa</taxon>
        <taxon>Ecdysozoa</taxon>
        <taxon>Arthropoda</taxon>
        <taxon>Hexapoda</taxon>
        <taxon>Insecta</taxon>
        <taxon>Pterygota</taxon>
        <taxon>Neoptera</taxon>
        <taxon>Paraneoptera</taxon>
        <taxon>Hemiptera</taxon>
        <taxon>Auchenorrhyncha</taxon>
        <taxon>Fulgoroidea</taxon>
        <taxon>Delphacidae</taxon>
        <taxon>Criomorphinae</taxon>
        <taxon>Laodelphax</taxon>
    </lineage>
</organism>
<dbReference type="PROSITE" id="PS50249">
    <property type="entry name" value="MPN"/>
    <property type="match status" value="1"/>
</dbReference>
<proteinExistence type="inferred from homology"/>
<comment type="similarity">
    <text evidence="1">Belongs to the EMC8/EMC9 family.</text>
</comment>
<evidence type="ECO:0000313" key="3">
    <source>
        <dbReference type="EMBL" id="RZF47513.1"/>
    </source>
</evidence>
<evidence type="ECO:0000256" key="1">
    <source>
        <dbReference type="ARBA" id="ARBA00007461"/>
    </source>
</evidence>
<dbReference type="FunCoup" id="A0A482XNL9">
    <property type="interactions" value="1755"/>
</dbReference>
<evidence type="ECO:0000313" key="4">
    <source>
        <dbReference type="Proteomes" id="UP000291343"/>
    </source>
</evidence>
<dbReference type="Pfam" id="PF03665">
    <property type="entry name" value="UPF0172"/>
    <property type="match status" value="1"/>
</dbReference>
<dbReference type="AlphaFoldDB" id="A0A482XNL9"/>
<dbReference type="InterPro" id="IPR037518">
    <property type="entry name" value="MPN"/>
</dbReference>
<dbReference type="PANTHER" id="PTHR12941">
    <property type="entry name" value="ER MEMBRANE PROTEIN COMPLEX"/>
    <property type="match status" value="1"/>
</dbReference>
<dbReference type="PANTHER" id="PTHR12941:SF10">
    <property type="entry name" value="ER MEMBRANE PROTEIN COMPLEX SUBUNIT 8_9 HOMOLOG"/>
    <property type="match status" value="1"/>
</dbReference>
<accession>A0A482XNL9</accession>
<comment type="caution">
    <text evidence="3">The sequence shown here is derived from an EMBL/GenBank/DDBJ whole genome shotgun (WGS) entry which is preliminary data.</text>
</comment>
<dbReference type="InParanoid" id="A0A482XNL9"/>
<name>A0A482XNL9_LAOST</name>
<dbReference type="EMBL" id="QKKF02004126">
    <property type="protein sequence ID" value="RZF47513.1"/>
    <property type="molecule type" value="Genomic_DNA"/>
</dbReference>
<dbReference type="GO" id="GO:0072546">
    <property type="term" value="C:EMC complex"/>
    <property type="evidence" value="ECO:0007669"/>
    <property type="project" value="InterPro"/>
</dbReference>
<dbReference type="STRING" id="195883.A0A482XNL9"/>
<feature type="domain" description="MPN" evidence="2">
    <location>
        <begin position="5"/>
        <end position="146"/>
    </location>
</feature>
<gene>
    <name evidence="3" type="ORF">LSTR_LSTR014228</name>
</gene>
<protein>
    <recommendedName>
        <fullName evidence="2">MPN domain-containing protein</fullName>
    </recommendedName>
</protein>
<dbReference type="InterPro" id="IPR005366">
    <property type="entry name" value="EMC8/9"/>
</dbReference>